<name>A0AC58UD47_TOBAC</name>
<dbReference type="RefSeq" id="XP_075107149.1">
    <property type="nucleotide sequence ID" value="XM_075251048.1"/>
</dbReference>
<gene>
    <name evidence="2" type="primary">LOC142180120</name>
</gene>
<sequence length="236" mass="27370">MITTLVFAKCDSIERIELWDSMYALASDMSVPWLVGGDFNVKVDEEETFRGLLVSLNVVKDFRHSIDTCNLVDLGFKGSIFTWWNGRSDDACIFKRLDRCLANFELQQMMPDLEAFMTVLDKHSEEMGFCERFIGGVRTKPILCSAFMSQKYCKKLNVVIVPWNRGSHAWRKMLERTLYFNIPPDFSLDESVNNVRDVINEGMWDVNRLMTLLPEEFADHIIDNITHPVEHDVLDK</sequence>
<proteinExistence type="predicted"/>
<dbReference type="Proteomes" id="UP000790787">
    <property type="component" value="Chromosome 4"/>
</dbReference>
<accession>A0AC58UD47</accession>
<organism evidence="1 2">
    <name type="scientific">Nicotiana tabacum</name>
    <name type="common">Common tobacco</name>
    <dbReference type="NCBI Taxonomy" id="4097"/>
    <lineage>
        <taxon>Eukaryota</taxon>
        <taxon>Viridiplantae</taxon>
        <taxon>Streptophyta</taxon>
        <taxon>Embryophyta</taxon>
        <taxon>Tracheophyta</taxon>
        <taxon>Spermatophyta</taxon>
        <taxon>Magnoliopsida</taxon>
        <taxon>eudicotyledons</taxon>
        <taxon>Gunneridae</taxon>
        <taxon>Pentapetalae</taxon>
        <taxon>asterids</taxon>
        <taxon>lamiids</taxon>
        <taxon>Solanales</taxon>
        <taxon>Solanaceae</taxon>
        <taxon>Nicotianoideae</taxon>
        <taxon>Nicotianeae</taxon>
        <taxon>Nicotiana</taxon>
    </lineage>
</organism>
<keyword evidence="1" id="KW-1185">Reference proteome</keyword>
<reference evidence="2" key="2">
    <citation type="submission" date="2025-08" db="UniProtKB">
        <authorList>
            <consortium name="RefSeq"/>
        </authorList>
    </citation>
    <scope>IDENTIFICATION</scope>
    <source>
        <tissue evidence="2">Leaf</tissue>
    </source>
</reference>
<reference evidence="1" key="1">
    <citation type="journal article" date="2014" name="Nat. Commun.">
        <title>The tobacco genome sequence and its comparison with those of tomato and potato.</title>
        <authorList>
            <person name="Sierro N."/>
            <person name="Battey J.N."/>
            <person name="Ouadi S."/>
            <person name="Bakaher N."/>
            <person name="Bovet L."/>
            <person name="Willig A."/>
            <person name="Goepfert S."/>
            <person name="Peitsch M.C."/>
            <person name="Ivanov N.V."/>
        </authorList>
    </citation>
    <scope>NUCLEOTIDE SEQUENCE [LARGE SCALE GENOMIC DNA]</scope>
</reference>
<protein>
    <submittedName>
        <fullName evidence="2">Uncharacterized protein LOC142180120</fullName>
    </submittedName>
</protein>
<evidence type="ECO:0000313" key="2">
    <source>
        <dbReference type="RefSeq" id="XP_075107149.1"/>
    </source>
</evidence>
<evidence type="ECO:0000313" key="1">
    <source>
        <dbReference type="Proteomes" id="UP000790787"/>
    </source>
</evidence>